<dbReference type="InterPro" id="IPR017853">
    <property type="entry name" value="GH"/>
</dbReference>
<reference evidence="9" key="1">
    <citation type="submission" date="2020-02" db="EMBL/GenBank/DDBJ databases">
        <authorList>
            <person name="Shen X.-R."/>
            <person name="Zhang Y.-X."/>
        </authorList>
    </citation>
    <scope>NUCLEOTIDE SEQUENCE</scope>
    <source>
        <strain evidence="9">SYP-B3998</strain>
    </source>
</reference>
<dbReference type="PANTHER" id="PTHR11177:SF317">
    <property type="entry name" value="CHITINASE 12-RELATED"/>
    <property type="match status" value="1"/>
</dbReference>
<keyword evidence="3 6" id="KW-0378">Hydrolase</keyword>
<comment type="similarity">
    <text evidence="7">Belongs to the glycosyl hydrolase 18 family.</text>
</comment>
<dbReference type="SMART" id="SM00636">
    <property type="entry name" value="Glyco_18"/>
    <property type="match status" value="1"/>
</dbReference>
<evidence type="ECO:0000256" key="1">
    <source>
        <dbReference type="ARBA" id="ARBA00000822"/>
    </source>
</evidence>
<dbReference type="EMBL" id="JAAIKC010000001">
    <property type="protein sequence ID" value="NEW05043.1"/>
    <property type="molecule type" value="Genomic_DNA"/>
</dbReference>
<dbReference type="InterPro" id="IPR011583">
    <property type="entry name" value="Chitinase_II/V-like_cat"/>
</dbReference>
<dbReference type="GO" id="GO:0008843">
    <property type="term" value="F:endochitinase activity"/>
    <property type="evidence" value="ECO:0007669"/>
    <property type="project" value="UniProtKB-EC"/>
</dbReference>
<dbReference type="Pfam" id="PF00704">
    <property type="entry name" value="Glyco_hydro_18"/>
    <property type="match status" value="1"/>
</dbReference>
<keyword evidence="4" id="KW-0624">Polysaccharide degradation</keyword>
<dbReference type="GO" id="GO:0006032">
    <property type="term" value="P:chitin catabolic process"/>
    <property type="evidence" value="ECO:0007669"/>
    <property type="project" value="UniProtKB-KW"/>
</dbReference>
<dbReference type="GO" id="GO:0008061">
    <property type="term" value="F:chitin binding"/>
    <property type="evidence" value="ECO:0007669"/>
    <property type="project" value="InterPro"/>
</dbReference>
<dbReference type="Gene3D" id="3.10.50.10">
    <property type="match status" value="1"/>
</dbReference>
<dbReference type="PROSITE" id="PS51910">
    <property type="entry name" value="GH18_2"/>
    <property type="match status" value="1"/>
</dbReference>
<organism evidence="9">
    <name type="scientific">Paenibacillus sp. SYP-B3998</name>
    <dbReference type="NCBI Taxonomy" id="2678564"/>
    <lineage>
        <taxon>Bacteria</taxon>
        <taxon>Bacillati</taxon>
        <taxon>Bacillota</taxon>
        <taxon>Bacilli</taxon>
        <taxon>Bacillales</taxon>
        <taxon>Paenibacillaceae</taxon>
        <taxon>Paenibacillus</taxon>
    </lineage>
</organism>
<dbReference type="RefSeq" id="WP_163941079.1">
    <property type="nucleotide sequence ID" value="NZ_JAAIKC010000001.1"/>
</dbReference>
<comment type="catalytic activity">
    <reaction evidence="1">
        <text>Random endo-hydrolysis of N-acetyl-beta-D-glucosaminide (1-&gt;4)-beta-linkages in chitin and chitodextrins.</text>
        <dbReference type="EC" id="3.2.1.14"/>
    </reaction>
</comment>
<dbReference type="CDD" id="cd06548">
    <property type="entry name" value="GH18_chitinase"/>
    <property type="match status" value="1"/>
</dbReference>
<keyword evidence="4" id="KW-0119">Carbohydrate metabolism</keyword>
<proteinExistence type="inferred from homology"/>
<keyword evidence="4" id="KW-0146">Chitin degradation</keyword>
<dbReference type="PROSITE" id="PS01095">
    <property type="entry name" value="GH18_1"/>
    <property type="match status" value="1"/>
</dbReference>
<dbReference type="SUPFAM" id="SSF54556">
    <property type="entry name" value="Chitinase insertion domain"/>
    <property type="match status" value="1"/>
</dbReference>
<dbReference type="InterPro" id="IPR029070">
    <property type="entry name" value="Chitinase_insertion_sf"/>
</dbReference>
<name>A0A6G3ZS62_9BACL</name>
<dbReference type="EC" id="3.2.1.14" evidence="2"/>
<dbReference type="InterPro" id="IPR001579">
    <property type="entry name" value="Glyco_hydro_18_chit_AS"/>
</dbReference>
<protein>
    <recommendedName>
        <fullName evidence="2">chitinase</fullName>
        <ecNumber evidence="2">3.2.1.14</ecNumber>
    </recommendedName>
</protein>
<dbReference type="PANTHER" id="PTHR11177">
    <property type="entry name" value="CHITINASE"/>
    <property type="match status" value="1"/>
</dbReference>
<gene>
    <name evidence="9" type="ORF">GK047_03290</name>
</gene>
<dbReference type="InterPro" id="IPR001223">
    <property type="entry name" value="Glyco_hydro18_cat"/>
</dbReference>
<comment type="caution">
    <text evidence="9">The sequence shown here is derived from an EMBL/GenBank/DDBJ whole genome shotgun (WGS) entry which is preliminary data.</text>
</comment>
<feature type="domain" description="GH18" evidence="8">
    <location>
        <begin position="40"/>
        <end position="354"/>
    </location>
</feature>
<evidence type="ECO:0000256" key="5">
    <source>
        <dbReference type="ARBA" id="ARBA00023295"/>
    </source>
</evidence>
<dbReference type="InterPro" id="IPR050314">
    <property type="entry name" value="Glycosyl_Hydrlase_18"/>
</dbReference>
<evidence type="ECO:0000256" key="2">
    <source>
        <dbReference type="ARBA" id="ARBA00012729"/>
    </source>
</evidence>
<evidence type="ECO:0000256" key="6">
    <source>
        <dbReference type="RuleBase" id="RU000489"/>
    </source>
</evidence>
<dbReference type="SUPFAM" id="SSF51445">
    <property type="entry name" value="(Trans)glycosidases"/>
    <property type="match status" value="1"/>
</dbReference>
<evidence type="ECO:0000259" key="8">
    <source>
        <dbReference type="PROSITE" id="PS51910"/>
    </source>
</evidence>
<dbReference type="Gene3D" id="3.20.20.80">
    <property type="entry name" value="Glycosidases"/>
    <property type="match status" value="2"/>
</dbReference>
<dbReference type="GO" id="GO:0005975">
    <property type="term" value="P:carbohydrate metabolic process"/>
    <property type="evidence" value="ECO:0007669"/>
    <property type="project" value="InterPro"/>
</dbReference>
<dbReference type="AlphaFoldDB" id="A0A6G3ZS62"/>
<evidence type="ECO:0000256" key="4">
    <source>
        <dbReference type="ARBA" id="ARBA00023024"/>
    </source>
</evidence>
<sequence length="354" mass="38742">MKNFMKAKSLKKLASILMLVILVFTLLGTSTVGAVGINGKIIGAYITDYHFPNVNTVPAQKLTNIFYAFASVSKTGNVSGGDKTQLGQLVSLKSKNPNLKISISVGGDGNSANFSPASSTEANRTAFANSVVKYIRDNHLDGIDVDWEFPQNNTDKANYTKLLAKLRIVLDAASVADGRSSNKYIITTATGSDDYGLHYLDLAAVNKYFDFINVMTYDMQPNNKSHHSNLYTSSLNTQFSVDKSVKFYKSQGVPASKLVIGGAFYTRGSQDDLSYDDLKAGFINKNGWVRKWDDTAQAPYLTKGTGFISYDDAQSLTAKTNYAKQNGLGGVMFWEYGQNLNGELLDAIYQETIK</sequence>
<evidence type="ECO:0000313" key="9">
    <source>
        <dbReference type="EMBL" id="NEW05043.1"/>
    </source>
</evidence>
<keyword evidence="5 6" id="KW-0326">Glycosidase</keyword>
<accession>A0A6G3ZS62</accession>
<evidence type="ECO:0000256" key="3">
    <source>
        <dbReference type="ARBA" id="ARBA00022801"/>
    </source>
</evidence>
<evidence type="ECO:0000256" key="7">
    <source>
        <dbReference type="RuleBase" id="RU004453"/>
    </source>
</evidence>